<keyword evidence="5 6" id="KW-0472">Membrane</keyword>
<feature type="transmembrane region" description="Helical" evidence="6">
    <location>
        <begin position="182"/>
        <end position="199"/>
    </location>
</feature>
<comment type="caution">
    <text evidence="7">The sequence shown here is derived from an EMBL/GenBank/DDBJ whole genome shotgun (WGS) entry which is preliminary data.</text>
</comment>
<feature type="transmembrane region" description="Helical" evidence="6">
    <location>
        <begin position="245"/>
        <end position="270"/>
    </location>
</feature>
<proteinExistence type="predicted"/>
<evidence type="ECO:0000256" key="5">
    <source>
        <dbReference type="ARBA" id="ARBA00023136"/>
    </source>
</evidence>
<protein>
    <recommendedName>
        <fullName evidence="9">YihY/virulence factor BrkB family protein</fullName>
    </recommendedName>
</protein>
<evidence type="ECO:0000313" key="8">
    <source>
        <dbReference type="Proteomes" id="UP000323274"/>
    </source>
</evidence>
<evidence type="ECO:0000313" key="7">
    <source>
        <dbReference type="EMBL" id="GDZ83532.1"/>
    </source>
</evidence>
<dbReference type="AlphaFoldDB" id="A0A5A5U0H2"/>
<dbReference type="Pfam" id="PF03631">
    <property type="entry name" value="Virul_fac_BrkB"/>
    <property type="match status" value="1"/>
</dbReference>
<evidence type="ECO:0000256" key="1">
    <source>
        <dbReference type="ARBA" id="ARBA00004651"/>
    </source>
</evidence>
<reference evidence="7 8" key="1">
    <citation type="submission" date="2019-04" db="EMBL/GenBank/DDBJ databases">
        <title>A pseudo-fructophilic Leuconostoc citreum strain F192-5 isolated from peel of satsuma mandarin: the first report for isolation and characterization of strain-dependent fructophilic-like characteristics.</title>
        <authorList>
            <person name="Maeno S."/>
            <person name="Tanizawa Y."/>
            <person name="Kajikawa A."/>
            <person name="Kanesaki Y."/>
            <person name="Kubota E."/>
            <person name="Arita M."/>
            <person name="Leon D."/>
            <person name="Endo A."/>
        </authorList>
    </citation>
    <scope>NUCLEOTIDE SEQUENCE [LARGE SCALE GENOMIC DNA]</scope>
    <source>
        <strain evidence="7 8">F192-5</strain>
    </source>
</reference>
<sequence>MLNQMKKQFDIIYKRYHLAVLKDLFDRAQIGYVGPTFAYYALLTIFPTIMSVVMLISITNVNQKDMIAVVSSILPQNIQAIVLPILRSVLSSTHLTLLSFSVPFTLWTVSQVLAVFRMSFNRIADVEEHISGLLTRVWSFLWLLLIIAAFGVLMIGSNVLAIVVRYIPGSQVQNIIISGSKWFIWLGMFLLLVVLNYFLPTKMGRAPIKWVALGSFIELIMLNLLNVGFTWYAQVGIKQYNFYQSIGSIIVLLIWLNLIGTILVLGYVLIQWFNMINQQADTTQLEESASDL</sequence>
<feature type="transmembrane region" description="Helical" evidence="6">
    <location>
        <begin position="211"/>
        <end position="233"/>
    </location>
</feature>
<keyword evidence="4 6" id="KW-1133">Transmembrane helix</keyword>
<dbReference type="GO" id="GO:0005886">
    <property type="term" value="C:plasma membrane"/>
    <property type="evidence" value="ECO:0007669"/>
    <property type="project" value="UniProtKB-SubCell"/>
</dbReference>
<dbReference type="PANTHER" id="PTHR30213:SF0">
    <property type="entry name" value="UPF0761 MEMBRANE PROTEIN YIHY"/>
    <property type="match status" value="1"/>
</dbReference>
<dbReference type="PIRSF" id="PIRSF035875">
    <property type="entry name" value="RNase_BN"/>
    <property type="match status" value="1"/>
</dbReference>
<dbReference type="InterPro" id="IPR017039">
    <property type="entry name" value="Virul_fac_BrkB"/>
</dbReference>
<comment type="subcellular location">
    <subcellularLocation>
        <location evidence="1">Cell membrane</location>
        <topology evidence="1">Multi-pass membrane protein</topology>
    </subcellularLocation>
</comment>
<dbReference type="Proteomes" id="UP000323274">
    <property type="component" value="Unassembled WGS sequence"/>
</dbReference>
<feature type="transmembrane region" description="Helical" evidence="6">
    <location>
        <begin position="137"/>
        <end position="162"/>
    </location>
</feature>
<evidence type="ECO:0000256" key="3">
    <source>
        <dbReference type="ARBA" id="ARBA00022692"/>
    </source>
</evidence>
<evidence type="ECO:0000256" key="4">
    <source>
        <dbReference type="ARBA" id="ARBA00022989"/>
    </source>
</evidence>
<evidence type="ECO:0008006" key="9">
    <source>
        <dbReference type="Google" id="ProtNLM"/>
    </source>
</evidence>
<keyword evidence="2" id="KW-1003">Cell membrane</keyword>
<evidence type="ECO:0000256" key="6">
    <source>
        <dbReference type="SAM" id="Phobius"/>
    </source>
</evidence>
<gene>
    <name evidence="7" type="ORF">LCIT_07740</name>
</gene>
<evidence type="ECO:0000256" key="2">
    <source>
        <dbReference type="ARBA" id="ARBA00022475"/>
    </source>
</evidence>
<dbReference type="EMBL" id="BJJW01000005">
    <property type="protein sequence ID" value="GDZ83532.1"/>
    <property type="molecule type" value="Genomic_DNA"/>
</dbReference>
<feature type="transmembrane region" description="Helical" evidence="6">
    <location>
        <begin position="98"/>
        <end position="116"/>
    </location>
</feature>
<keyword evidence="3 6" id="KW-0812">Transmembrane</keyword>
<name>A0A5A5U0H2_LEUCI</name>
<feature type="transmembrane region" description="Helical" evidence="6">
    <location>
        <begin position="37"/>
        <end position="59"/>
    </location>
</feature>
<dbReference type="PANTHER" id="PTHR30213">
    <property type="entry name" value="INNER MEMBRANE PROTEIN YHJD"/>
    <property type="match status" value="1"/>
</dbReference>
<organism evidence="7 8">
    <name type="scientific">Leuconostoc citreum</name>
    <dbReference type="NCBI Taxonomy" id="33964"/>
    <lineage>
        <taxon>Bacteria</taxon>
        <taxon>Bacillati</taxon>
        <taxon>Bacillota</taxon>
        <taxon>Bacilli</taxon>
        <taxon>Lactobacillales</taxon>
        <taxon>Lactobacillaceae</taxon>
        <taxon>Leuconostoc</taxon>
    </lineage>
</organism>
<accession>A0A5A5U0H2</accession>